<gene>
    <name evidence="2" type="ORF">ATO11_07200</name>
</gene>
<dbReference type="Gene3D" id="3.40.50.1820">
    <property type="entry name" value="alpha/beta hydrolase"/>
    <property type="match status" value="1"/>
</dbReference>
<dbReference type="PANTHER" id="PTHR33840">
    <property type="match status" value="1"/>
</dbReference>
<dbReference type="Proteomes" id="UP000036938">
    <property type="component" value="Unassembled WGS sequence"/>
</dbReference>
<proteinExistence type="predicted"/>
<dbReference type="STRING" id="1317121.ATO11_07200"/>
<organism evidence="2 3">
    <name type="scientific">Pseudaestuariivita atlantica</name>
    <dbReference type="NCBI Taxonomy" id="1317121"/>
    <lineage>
        <taxon>Bacteria</taxon>
        <taxon>Pseudomonadati</taxon>
        <taxon>Pseudomonadota</taxon>
        <taxon>Alphaproteobacteria</taxon>
        <taxon>Rhodobacterales</taxon>
        <taxon>Paracoccaceae</taxon>
        <taxon>Pseudaestuariivita</taxon>
    </lineage>
</organism>
<dbReference type="RefSeq" id="WP_082176200.1">
    <property type="nucleotide sequence ID" value="NZ_AQQZ01000003.1"/>
</dbReference>
<dbReference type="Pfam" id="PF09994">
    <property type="entry name" value="T6SS_Tle1-like_cat"/>
    <property type="match status" value="1"/>
</dbReference>
<evidence type="ECO:0000313" key="2">
    <source>
        <dbReference type="EMBL" id="KNG94037.1"/>
    </source>
</evidence>
<reference evidence="2 3" key="1">
    <citation type="journal article" date="2015" name="Int. J. Syst. Evol. Microbiol.">
        <title>Aestuariivita atlantica sp. nov., isolated from deep sea sediment of the Atlantic Ocean.</title>
        <authorList>
            <person name="Li G."/>
            <person name="Lai Q."/>
            <person name="Du Y."/>
            <person name="Liu X."/>
            <person name="Sun F."/>
            <person name="Shao Z."/>
        </authorList>
    </citation>
    <scope>NUCLEOTIDE SEQUENCE [LARGE SCALE GENOMIC DNA]</scope>
    <source>
        <strain evidence="2 3">22II-S11-z3</strain>
    </source>
</reference>
<dbReference type="SUPFAM" id="SSF53474">
    <property type="entry name" value="alpha/beta-Hydrolases"/>
    <property type="match status" value="1"/>
</dbReference>
<dbReference type="PATRIC" id="fig|1317121.7.peg.2043"/>
<protein>
    <recommendedName>
        <fullName evidence="1">T6SS Phospholipase effector Tle1-like catalytic domain-containing protein</fullName>
    </recommendedName>
</protein>
<sequence length="363" mass="41094">MLKGSRLNRLLNISRWRRRRDDPVPAPTRKSRALVIILDGTMSSLSPGCETNAGLAYRLMQEAGDDVSLFYEPGIQWQNWRSLRDVAIGRGLNRQIRRAYRWLARNYHPGDRIYLLGYSRGGFAVRSLAGVIDRMGLLRPSRATVDNVRALYNFYECDPQGERGQLFAEAYCHRHVDIEFVGAWDTVKALGIRLPLIWRLTENRHAFHSTQLGHCVKRGRHALALDETRAVYTPVMWTTAPDEDPDRVEQVWFRGTHGDIGGQLGGFAPARGLSNIPLTWLLEEAEAAGLDLPSGWRLRFPTDPEAPSTGTWRGIGRIFLIRRPRAVRSDPSERLHETAPPLASGATLLSLLRPVLPRRRIAK</sequence>
<dbReference type="InterPro" id="IPR018712">
    <property type="entry name" value="Tle1-like_cat"/>
</dbReference>
<feature type="domain" description="T6SS Phospholipase effector Tle1-like catalytic" evidence="1">
    <location>
        <begin position="32"/>
        <end position="284"/>
    </location>
</feature>
<dbReference type="InterPro" id="IPR029058">
    <property type="entry name" value="AB_hydrolase_fold"/>
</dbReference>
<comment type="caution">
    <text evidence="2">The sequence shown here is derived from an EMBL/GenBank/DDBJ whole genome shotgun (WGS) entry which is preliminary data.</text>
</comment>
<dbReference type="PANTHER" id="PTHR33840:SF1">
    <property type="entry name" value="TLE1 PHOSPHOLIPASE DOMAIN-CONTAINING PROTEIN"/>
    <property type="match status" value="1"/>
</dbReference>
<evidence type="ECO:0000313" key="3">
    <source>
        <dbReference type="Proteomes" id="UP000036938"/>
    </source>
</evidence>
<dbReference type="OrthoDB" id="4378831at2"/>
<evidence type="ECO:0000259" key="1">
    <source>
        <dbReference type="Pfam" id="PF09994"/>
    </source>
</evidence>
<accession>A0A0L1JQQ0</accession>
<name>A0A0L1JQQ0_9RHOB</name>
<keyword evidence="3" id="KW-1185">Reference proteome</keyword>
<dbReference type="EMBL" id="AQQZ01000003">
    <property type="protein sequence ID" value="KNG94037.1"/>
    <property type="molecule type" value="Genomic_DNA"/>
</dbReference>
<dbReference type="AlphaFoldDB" id="A0A0L1JQQ0"/>